<organism evidence="2 3">
    <name type="scientific">Prymnesium parvum</name>
    <name type="common">Toxic golden alga</name>
    <dbReference type="NCBI Taxonomy" id="97485"/>
    <lineage>
        <taxon>Eukaryota</taxon>
        <taxon>Haptista</taxon>
        <taxon>Haptophyta</taxon>
        <taxon>Prymnesiophyceae</taxon>
        <taxon>Prymnesiales</taxon>
        <taxon>Prymnesiaceae</taxon>
        <taxon>Prymnesium</taxon>
    </lineage>
</organism>
<reference evidence="2 3" key="1">
    <citation type="journal article" date="2024" name="Science">
        <title>Giant polyketide synthase enzymes in the biosynthesis of giant marine polyether toxins.</title>
        <authorList>
            <person name="Fallon T.R."/>
            <person name="Shende V.V."/>
            <person name="Wierzbicki I.H."/>
            <person name="Pendleton A.L."/>
            <person name="Watervoot N.F."/>
            <person name="Auber R.P."/>
            <person name="Gonzalez D.J."/>
            <person name="Wisecaver J.H."/>
            <person name="Moore B.S."/>
        </authorList>
    </citation>
    <scope>NUCLEOTIDE SEQUENCE [LARGE SCALE GENOMIC DNA]</scope>
    <source>
        <strain evidence="2 3">12B1</strain>
    </source>
</reference>
<name>A0AB34J415_PRYPA</name>
<feature type="compositionally biased region" description="Basic and acidic residues" evidence="1">
    <location>
        <begin position="1331"/>
        <end position="1340"/>
    </location>
</feature>
<feature type="region of interest" description="Disordered" evidence="1">
    <location>
        <begin position="885"/>
        <end position="904"/>
    </location>
</feature>
<accession>A0AB34J415</accession>
<feature type="compositionally biased region" description="Low complexity" evidence="1">
    <location>
        <begin position="958"/>
        <end position="970"/>
    </location>
</feature>
<feature type="region of interest" description="Disordered" evidence="1">
    <location>
        <begin position="1300"/>
        <end position="1388"/>
    </location>
</feature>
<dbReference type="PROSITE" id="PS50096">
    <property type="entry name" value="IQ"/>
    <property type="match status" value="1"/>
</dbReference>
<evidence type="ECO:0000256" key="1">
    <source>
        <dbReference type="SAM" id="MobiDB-lite"/>
    </source>
</evidence>
<dbReference type="Proteomes" id="UP001515480">
    <property type="component" value="Unassembled WGS sequence"/>
</dbReference>
<feature type="region of interest" description="Disordered" evidence="1">
    <location>
        <begin position="1077"/>
        <end position="1097"/>
    </location>
</feature>
<evidence type="ECO:0000313" key="3">
    <source>
        <dbReference type="Proteomes" id="UP001515480"/>
    </source>
</evidence>
<evidence type="ECO:0000313" key="2">
    <source>
        <dbReference type="EMBL" id="KAL1512087.1"/>
    </source>
</evidence>
<feature type="compositionally biased region" description="Basic and acidic residues" evidence="1">
    <location>
        <begin position="1350"/>
        <end position="1374"/>
    </location>
</feature>
<feature type="region of interest" description="Disordered" evidence="1">
    <location>
        <begin position="985"/>
        <end position="1033"/>
    </location>
</feature>
<protein>
    <recommendedName>
        <fullName evidence="4">Cilia- and flagella-associated protein 43</fullName>
    </recommendedName>
</protein>
<evidence type="ECO:0008006" key="4">
    <source>
        <dbReference type="Google" id="ProtNLM"/>
    </source>
</evidence>
<gene>
    <name evidence="2" type="ORF">AB1Y20_005359</name>
</gene>
<keyword evidence="3" id="KW-1185">Reference proteome</keyword>
<comment type="caution">
    <text evidence="2">The sequence shown here is derived from an EMBL/GenBank/DDBJ whole genome shotgun (WGS) entry which is preliminary data.</text>
</comment>
<proteinExistence type="predicted"/>
<dbReference type="EMBL" id="JBGBPQ010000013">
    <property type="protein sequence ID" value="KAL1512087.1"/>
    <property type="molecule type" value="Genomic_DNA"/>
</dbReference>
<feature type="region of interest" description="Disordered" evidence="1">
    <location>
        <begin position="922"/>
        <end position="970"/>
    </location>
</feature>
<feature type="compositionally biased region" description="Basic and acidic residues" evidence="1">
    <location>
        <begin position="1007"/>
        <end position="1029"/>
    </location>
</feature>
<sequence length="1388" mass="151140">MESLASPPPRRLSVLWGAYEPARLLSVHDGLYCCRFLDGATRWATLSELLLPDMPAPAHSWHAAAVLALRDEARDRYVPATFVRASSRGCEVRAETAPPSAPRTVQPAELRMPLGLGPTLGRARPLAPGELLYALRGRWVGAQLGRSSRRFLSRNVTLDLGDEGERSVWVSGGQCIPLDPSAAPTELAAGARVVAIAAEGQLVEAEVLYVEPAAPPPDEGGADDADELAARLLDDAGAVWRLPLRRLRPRLDPCLRVLVACGGFQLGTVCSLSAEGAFLVELATGGRRSVYAAEVVSMVTHSLPLPQHSLVALMPKDRPTDALPRWLPTASVVDTSPDGGKCRLRISAAQQPFTVLLRSEHASPLLEVDSTGLLKSVAERSAASEAGLRTGDRVHVCIGQSDVKERRRRLPNLCGVVATQGLNQAHVNEVLKRSRVAEVGVECAELVRAFTAELGASTTGECEVERGRIWTPLHSRACDVTWDAVSIGDTVYVMAGSWREAVVEMQENDFYLVNFGTERRWASAGELAWHDSAPLPFELFEGKNVLAWDNRIQAFQSARVTSVNSHRCQVVFDLGATARVPVQLTRERWSSPVRVMGLWGNYYRAVILESLGGLLRVQFGGGQLRWMLPEQTLGDEPPGADDIAVDSFVAVSRAAISTLGRDGGRDAAEQSVCFQRAVVTAFDPLADLCDVKCEDGQRATIPRTELRVPLDETAVLSEGASCVALFGTWSPGVVLGLGDEVRTTGRYQVIMSHPGGRWPTWLARREFVAADGGDQSEASPLWRLRRGAPVVVIEEDGTWNDALLVSPCTEDDGGVGSAKVLMADGTELITPGTALRARGGDGHPVLQAFEHAQSSIHQFQLHAALQLQRLARGYICRRAVKLPRRGEAQERVTGRPHGSTHPVARHPHHVEAHQASAVVEAEQGHDTTFEGGDTASDGDAPASEGGDTASEAGDMASEAGDMASEAGDGASASCASVSCASAHSEDDETMTARDGCSAITAPSPEPSRPEQWDAAARPRSDNGAAREGHVVPPKSAKLLDELVPQEMREQLVAFEKQTAELREALARLNTKVSAEMAKKGRMSRRLDQGLHAPPPDAAQLKKTLDMVRKRNQQLKAMQAHFQHPDDAVNKESEAVTRIGGEIFKLQRQIDENSKSLQLIDRKLDDARVMAQVEKEASGLDAELQYEAFLMRIMDLERRQREKAEHAAASEQKVRAEWEWWLHLLTATSRLLQAKADAGNEHARLTSSAPQVDNLHPGAALLVERLNRQESRMSYLRGMLKKLDEKEEEIRADILKAKAKISAHRAMPPPAPKTSKTTTTPIGKSPRTTRPRQNELPELKSVDATAPNPHTKKEEVDIEVLSRRRDSRFVDDHANTSDQQGTHHRQHWQ</sequence>